<feature type="region of interest" description="Disordered" evidence="1">
    <location>
        <begin position="56"/>
        <end position="108"/>
    </location>
</feature>
<accession>A0A0K2TFK3</accession>
<protein>
    <recommendedName>
        <fullName evidence="4">Syndecan/Neurexin domain-containing protein</fullName>
    </recommendedName>
</protein>
<dbReference type="AlphaFoldDB" id="A0A0K2TFK3"/>
<sequence length="215" mass="23558">MSTYVPSPNYDEDEYPIHNDNDDFVNLIHPNITEDSYGTTMSTNYAQPTLFAIPGQRLNENDDEGGEGEGGPSDLDSENLGYEGYDQKWNLDETEPPSSEGADPPPIPTKTLPATMVLVIGIILGAFVAMILIVIIVLKMRTRVESAVKCETAEAAPRYQFAPPNDYGELGEGETATTSLIDGENGLFNSCAVNGDRSRLFRKSNGSKPVREWYV</sequence>
<reference evidence="3" key="1">
    <citation type="submission" date="2014-05" db="EMBL/GenBank/DDBJ databases">
        <authorList>
            <person name="Chronopoulou M."/>
        </authorList>
    </citation>
    <scope>NUCLEOTIDE SEQUENCE</scope>
    <source>
        <tissue evidence="3">Whole organism</tissue>
    </source>
</reference>
<feature type="transmembrane region" description="Helical" evidence="2">
    <location>
        <begin position="114"/>
        <end position="138"/>
    </location>
</feature>
<evidence type="ECO:0000313" key="3">
    <source>
        <dbReference type="EMBL" id="CDW24640.1"/>
    </source>
</evidence>
<evidence type="ECO:0000256" key="2">
    <source>
        <dbReference type="SAM" id="Phobius"/>
    </source>
</evidence>
<evidence type="ECO:0000256" key="1">
    <source>
        <dbReference type="SAM" id="MobiDB-lite"/>
    </source>
</evidence>
<keyword evidence="2" id="KW-1133">Transmembrane helix</keyword>
<dbReference type="OrthoDB" id="6275838at2759"/>
<proteinExistence type="predicted"/>
<organism evidence="3">
    <name type="scientific">Lepeophtheirus salmonis</name>
    <name type="common">Salmon louse</name>
    <name type="synonym">Caligus salmonis</name>
    <dbReference type="NCBI Taxonomy" id="72036"/>
    <lineage>
        <taxon>Eukaryota</taxon>
        <taxon>Metazoa</taxon>
        <taxon>Ecdysozoa</taxon>
        <taxon>Arthropoda</taxon>
        <taxon>Crustacea</taxon>
        <taxon>Multicrustacea</taxon>
        <taxon>Hexanauplia</taxon>
        <taxon>Copepoda</taxon>
        <taxon>Siphonostomatoida</taxon>
        <taxon>Caligidae</taxon>
        <taxon>Lepeophtheirus</taxon>
    </lineage>
</organism>
<dbReference type="EMBL" id="HACA01007279">
    <property type="protein sequence ID" value="CDW24640.1"/>
    <property type="molecule type" value="Transcribed_RNA"/>
</dbReference>
<keyword evidence="2" id="KW-0812">Transmembrane</keyword>
<keyword evidence="2" id="KW-0472">Membrane</keyword>
<evidence type="ECO:0008006" key="4">
    <source>
        <dbReference type="Google" id="ProtNLM"/>
    </source>
</evidence>
<name>A0A0K2TFK3_LEPSM</name>